<dbReference type="RefSeq" id="WP_379572240.1">
    <property type="nucleotide sequence ID" value="NZ_JBHSQK010000153.1"/>
</dbReference>
<accession>A0ABW1IHJ5</accession>
<keyword evidence="2" id="KW-1185">Reference proteome</keyword>
<dbReference type="PANTHER" id="PTHR43781:SF1">
    <property type="entry name" value="SACCHAROPINE DEHYDROGENASE"/>
    <property type="match status" value="1"/>
</dbReference>
<dbReference type="SUPFAM" id="SSF51735">
    <property type="entry name" value="NAD(P)-binding Rossmann-fold domains"/>
    <property type="match status" value="1"/>
</dbReference>
<reference evidence="2" key="1">
    <citation type="journal article" date="2019" name="Int. J. Syst. Evol. Microbiol.">
        <title>The Global Catalogue of Microorganisms (GCM) 10K type strain sequencing project: providing services to taxonomists for standard genome sequencing and annotation.</title>
        <authorList>
            <consortium name="The Broad Institute Genomics Platform"/>
            <consortium name="The Broad Institute Genome Sequencing Center for Infectious Disease"/>
            <person name="Wu L."/>
            <person name="Ma J."/>
        </authorList>
    </citation>
    <scope>NUCLEOTIDE SEQUENCE [LARGE SCALE GENOMIC DNA]</scope>
    <source>
        <strain evidence="2">CGMCC 4.7397</strain>
    </source>
</reference>
<sequence>MSGRIVLFGATGYTGGRTAEALVGRGVRPVLAGRDGARLAALGERLGCPTATADVTDVVSVSALVGRDDVLVTTVGPFARLGGAALAAAVSAGATYLDSTGEPPFLREVFALQGPAAERSGARLLTAFGHDYVPGVLAGALALREAGERAARVDVGYFLSGRGRLFSRGTVKSLIGIAGTPGHTFRHGALHTEKAGARLRTYEVDGRPRPGVSIGGVEQFALPRLHPGLRTVDVHLGWFGPLSSAVHAASRLPGPPAPLLKGLGLLADRLPRDPSTEALARSRSHVVAEVFDEYGTLLARTRATAPDPYALTADLLAWGAARALSHGVAGVGALDPVGAFGLDALCDGAAAAGLTVS</sequence>
<evidence type="ECO:0000313" key="1">
    <source>
        <dbReference type="EMBL" id="MFC5952915.1"/>
    </source>
</evidence>
<organism evidence="1 2">
    <name type="scientific">Pseudonocardia lutea</name>
    <dbReference type="NCBI Taxonomy" id="2172015"/>
    <lineage>
        <taxon>Bacteria</taxon>
        <taxon>Bacillati</taxon>
        <taxon>Actinomycetota</taxon>
        <taxon>Actinomycetes</taxon>
        <taxon>Pseudonocardiales</taxon>
        <taxon>Pseudonocardiaceae</taxon>
        <taxon>Pseudonocardia</taxon>
    </lineage>
</organism>
<name>A0ABW1IHJ5_9PSEU</name>
<proteinExistence type="predicted"/>
<dbReference type="InterPro" id="IPR036291">
    <property type="entry name" value="NAD(P)-bd_dom_sf"/>
</dbReference>
<comment type="caution">
    <text evidence="1">The sequence shown here is derived from an EMBL/GenBank/DDBJ whole genome shotgun (WGS) entry which is preliminary data.</text>
</comment>
<dbReference type="Proteomes" id="UP001596119">
    <property type="component" value="Unassembled WGS sequence"/>
</dbReference>
<gene>
    <name evidence="1" type="ORF">ACFQH9_32110</name>
</gene>
<dbReference type="Gene3D" id="3.40.50.720">
    <property type="entry name" value="NAD(P)-binding Rossmann-like Domain"/>
    <property type="match status" value="1"/>
</dbReference>
<dbReference type="PANTHER" id="PTHR43781">
    <property type="entry name" value="SACCHAROPINE DEHYDROGENASE"/>
    <property type="match status" value="1"/>
</dbReference>
<evidence type="ECO:0000313" key="2">
    <source>
        <dbReference type="Proteomes" id="UP001596119"/>
    </source>
</evidence>
<protein>
    <submittedName>
        <fullName evidence="1">Saccharopine dehydrogenase family protein</fullName>
    </submittedName>
</protein>
<dbReference type="EMBL" id="JBHSQK010000153">
    <property type="protein sequence ID" value="MFC5952915.1"/>
    <property type="molecule type" value="Genomic_DNA"/>
</dbReference>